<feature type="transmembrane region" description="Helical" evidence="8">
    <location>
        <begin position="390"/>
        <end position="408"/>
    </location>
</feature>
<feature type="domain" description="Wax synthase" evidence="9">
    <location>
        <begin position="549"/>
        <end position="592"/>
    </location>
</feature>
<evidence type="ECO:0000313" key="10">
    <source>
        <dbReference type="EnsemblPlants" id="LPERR02G12520.1"/>
    </source>
</evidence>
<dbReference type="EnsemblPlants" id="LPERR02G12520.1">
    <property type="protein sequence ID" value="LPERR02G12520.1"/>
    <property type="gene ID" value="LPERR02G12520"/>
</dbReference>
<keyword evidence="11" id="KW-1185">Reference proteome</keyword>
<protein>
    <recommendedName>
        <fullName evidence="9">Wax synthase domain-containing protein</fullName>
    </recommendedName>
</protein>
<evidence type="ECO:0000256" key="8">
    <source>
        <dbReference type="SAM" id="Phobius"/>
    </source>
</evidence>
<feature type="transmembrane region" description="Helical" evidence="8">
    <location>
        <begin position="268"/>
        <end position="286"/>
    </location>
</feature>
<evidence type="ECO:0000256" key="6">
    <source>
        <dbReference type="ARBA" id="ARBA00023136"/>
    </source>
</evidence>
<evidence type="ECO:0000256" key="2">
    <source>
        <dbReference type="ARBA" id="ARBA00007282"/>
    </source>
</evidence>
<dbReference type="InterPro" id="IPR032805">
    <property type="entry name" value="Wax_synthase_dom"/>
</dbReference>
<dbReference type="HOGENOM" id="CLU_390498_0_0_1"/>
<name>A0A0D9VFN2_9ORYZ</name>
<dbReference type="Proteomes" id="UP000032180">
    <property type="component" value="Chromosome 2"/>
</dbReference>
<reference evidence="11" key="2">
    <citation type="submission" date="2013-12" db="EMBL/GenBank/DDBJ databases">
        <authorList>
            <person name="Yu Y."/>
            <person name="Lee S."/>
            <person name="de Baynast K."/>
            <person name="Wissotski M."/>
            <person name="Liu L."/>
            <person name="Talag J."/>
            <person name="Goicoechea J."/>
            <person name="Angelova A."/>
            <person name="Jetty R."/>
            <person name="Kudrna D."/>
            <person name="Golser W."/>
            <person name="Rivera L."/>
            <person name="Zhang J."/>
            <person name="Wing R."/>
        </authorList>
    </citation>
    <scope>NUCLEOTIDE SEQUENCE</scope>
</reference>
<organism evidence="10 11">
    <name type="scientific">Leersia perrieri</name>
    <dbReference type="NCBI Taxonomy" id="77586"/>
    <lineage>
        <taxon>Eukaryota</taxon>
        <taxon>Viridiplantae</taxon>
        <taxon>Streptophyta</taxon>
        <taxon>Embryophyta</taxon>
        <taxon>Tracheophyta</taxon>
        <taxon>Spermatophyta</taxon>
        <taxon>Magnoliopsida</taxon>
        <taxon>Liliopsida</taxon>
        <taxon>Poales</taxon>
        <taxon>Poaceae</taxon>
        <taxon>BOP clade</taxon>
        <taxon>Oryzoideae</taxon>
        <taxon>Oryzeae</taxon>
        <taxon>Oryzinae</taxon>
        <taxon>Leersia</taxon>
    </lineage>
</organism>
<dbReference type="eggNOG" id="ENOG502QSCR">
    <property type="taxonomic scope" value="Eukaryota"/>
</dbReference>
<evidence type="ECO:0000256" key="5">
    <source>
        <dbReference type="ARBA" id="ARBA00022989"/>
    </source>
</evidence>
<keyword evidence="3" id="KW-0808">Transferase</keyword>
<evidence type="ECO:0000259" key="9">
    <source>
        <dbReference type="Pfam" id="PF13813"/>
    </source>
</evidence>
<reference evidence="10 11" key="1">
    <citation type="submission" date="2012-08" db="EMBL/GenBank/DDBJ databases">
        <title>Oryza genome evolution.</title>
        <authorList>
            <person name="Wing R.A."/>
        </authorList>
    </citation>
    <scope>NUCLEOTIDE SEQUENCE</scope>
</reference>
<feature type="transmembrane region" description="Helical" evidence="8">
    <location>
        <begin position="71"/>
        <end position="90"/>
    </location>
</feature>
<reference evidence="10" key="3">
    <citation type="submission" date="2015-04" db="UniProtKB">
        <authorList>
            <consortium name="EnsemblPlants"/>
        </authorList>
    </citation>
    <scope>IDENTIFICATION</scope>
</reference>
<feature type="transmembrane region" description="Helical" evidence="8">
    <location>
        <begin position="164"/>
        <end position="186"/>
    </location>
</feature>
<keyword evidence="7" id="KW-0012">Acyltransferase</keyword>
<keyword evidence="4 8" id="KW-0812">Transmembrane</keyword>
<keyword evidence="6 8" id="KW-0472">Membrane</keyword>
<feature type="transmembrane region" description="Helical" evidence="8">
    <location>
        <begin position="481"/>
        <end position="506"/>
    </location>
</feature>
<proteinExistence type="inferred from homology"/>
<evidence type="ECO:0000256" key="4">
    <source>
        <dbReference type="ARBA" id="ARBA00022692"/>
    </source>
</evidence>
<feature type="transmembrane region" description="Helical" evidence="8">
    <location>
        <begin position="518"/>
        <end position="544"/>
    </location>
</feature>
<dbReference type="Pfam" id="PF13813">
    <property type="entry name" value="MBOAT_2"/>
    <property type="match status" value="2"/>
</dbReference>
<feature type="transmembrane region" description="Helical" evidence="8">
    <location>
        <begin position="298"/>
        <end position="320"/>
    </location>
</feature>
<feature type="domain" description="Wax synthase" evidence="9">
    <location>
        <begin position="195"/>
        <end position="273"/>
    </location>
</feature>
<dbReference type="STRING" id="77586.A0A0D9VFN2"/>
<keyword evidence="5 8" id="KW-1133">Transmembrane helix</keyword>
<feature type="transmembrane region" description="Helical" evidence="8">
    <location>
        <begin position="235"/>
        <end position="261"/>
    </location>
</feature>
<evidence type="ECO:0000256" key="1">
    <source>
        <dbReference type="ARBA" id="ARBA00004141"/>
    </source>
</evidence>
<sequence>MAAAALMDSELGSLAKASAAVWAASSYARLAASRLRPGAPRLAALLPVVALFCAIPFSFSTATFRGCSGFLLSWLGVFKLLLLAAGQGPLDPTLPLHHFVFSASLPVKLRRFATAAKGKDVADPALCPPGNDSAAGKILVSGAVIPVIIYTYQFKSAMSQYQLLVLYTGHIYFSLQLLLASVHAVVHGALGMEMEPQVDRPYLASSLQDFWGRRWNLMVPAILRPSVYRPVRSRLGVAAGVLVAFLVSGIMHEVMFFYIMWRPPSGEVTAFFLLHGACTAAEAWWARHAGWWRPPRAAAVPLTLAFVAGTACWLFFPAMIKGGLDDMVLRECQGMVAVMEQSGRWFAGVTNLSLTFAATREGIAVITVPVAVAASMHYARLVATHIRPGFGRLLALTPVLALLVKLPLTIPLYSARGIAAFFLVWLAEFKLLLLASGRGPLDPSLPPLPFVFCAALPVKLIRERPSSDDSVVVANGNAKRASLSLLPVVSLAIKFAIMAEAVIYLIRRKNEMHRYAAFALYAVVTYCFLDSLLPCVAAAVSGALGMELEPQFDRPYLSSSLGDFWGRRWNLAASASLRASVYEPVRASSGSPAAGVLGAHARGGRILHHVPGAAHGQVTAFFAQHGACVFGDLALLPRDLWGRDG</sequence>
<dbReference type="PANTHER" id="PTHR31595:SF73">
    <property type="entry name" value="OS02G0454500 PROTEIN"/>
    <property type="match status" value="1"/>
</dbReference>
<evidence type="ECO:0000256" key="3">
    <source>
        <dbReference type="ARBA" id="ARBA00022679"/>
    </source>
</evidence>
<comment type="similarity">
    <text evidence="2">Belongs to the wax synthase family.</text>
</comment>
<dbReference type="AlphaFoldDB" id="A0A0D9VFN2"/>
<dbReference type="GO" id="GO:0006629">
    <property type="term" value="P:lipid metabolic process"/>
    <property type="evidence" value="ECO:0007669"/>
    <property type="project" value="InterPro"/>
</dbReference>
<evidence type="ECO:0000256" key="7">
    <source>
        <dbReference type="ARBA" id="ARBA00023315"/>
    </source>
</evidence>
<dbReference type="PANTHER" id="PTHR31595">
    <property type="entry name" value="LONG-CHAIN-ALCOHOL O-FATTY-ACYLTRANSFERASE 3-RELATED"/>
    <property type="match status" value="1"/>
</dbReference>
<dbReference type="GO" id="GO:0016020">
    <property type="term" value="C:membrane"/>
    <property type="evidence" value="ECO:0007669"/>
    <property type="project" value="UniProtKB-SubCell"/>
</dbReference>
<dbReference type="GO" id="GO:0008374">
    <property type="term" value="F:O-acyltransferase activity"/>
    <property type="evidence" value="ECO:0007669"/>
    <property type="project" value="InterPro"/>
</dbReference>
<comment type="subcellular location">
    <subcellularLocation>
        <location evidence="1">Membrane</location>
        <topology evidence="1">Multi-pass membrane protein</topology>
    </subcellularLocation>
</comment>
<dbReference type="Gramene" id="LPERR02G12520.1">
    <property type="protein sequence ID" value="LPERR02G12520.1"/>
    <property type="gene ID" value="LPERR02G12520"/>
</dbReference>
<feature type="transmembrane region" description="Helical" evidence="8">
    <location>
        <begin position="42"/>
        <end position="59"/>
    </location>
</feature>
<dbReference type="InterPro" id="IPR044851">
    <property type="entry name" value="Wax_synthase"/>
</dbReference>
<evidence type="ECO:0000313" key="11">
    <source>
        <dbReference type="Proteomes" id="UP000032180"/>
    </source>
</evidence>
<accession>A0A0D9VFN2</accession>